<dbReference type="EMBL" id="CP002173">
    <property type="protein sequence ID" value="AEA38918.1"/>
    <property type="molecule type" value="Genomic_DNA"/>
</dbReference>
<dbReference type="Proteomes" id="UP000243423">
    <property type="component" value="Nucleomorph 2"/>
</dbReference>
<geneLocation type="nucleomorph" evidence="1"/>
<evidence type="ECO:0000313" key="1">
    <source>
        <dbReference type="EMBL" id="AEA38918.1"/>
    </source>
</evidence>
<reference evidence="1 2" key="1">
    <citation type="journal article" date="2011" name="Genome Biol. Evol.">
        <title>Complete nucleomorph genome sequence of the nonphotosynthetic alga Cryptomonas paramecium reveals a core nucleomorph gene set.</title>
        <authorList>
            <person name="Tanifuji G."/>
            <person name="Onodera N.T."/>
            <person name="Wheeler T.J."/>
            <person name="Dlutek M."/>
            <person name="Donaher N."/>
            <person name="Archibald J.M."/>
        </authorList>
    </citation>
    <scope>NUCLEOTIDE SEQUENCE [LARGE SCALE GENOMIC DNA]</scope>
    <source>
        <strain evidence="1 2">CCAP977/2A</strain>
    </source>
</reference>
<dbReference type="AlphaFoldDB" id="F2HHX2"/>
<gene>
    <name evidence="1" type="ORF">CPARA_2gp260</name>
</gene>
<keyword evidence="1" id="KW-0542">Nucleomorph</keyword>
<organism evidence="1 2">
    <name type="scientific">Cryptomonas paramaecium</name>
    <dbReference type="NCBI Taxonomy" id="2898"/>
    <lineage>
        <taxon>Eukaryota</taxon>
        <taxon>Cryptophyceae</taxon>
        <taxon>Cryptomonadales</taxon>
        <taxon>Cryptomonadaceae</taxon>
        <taxon>Cryptomonas</taxon>
    </lineage>
</organism>
<name>F2HHX2_9CRYP</name>
<protein>
    <submittedName>
        <fullName evidence="1">Uncharacterized protein</fullName>
    </submittedName>
</protein>
<evidence type="ECO:0000313" key="2">
    <source>
        <dbReference type="Proteomes" id="UP000243423"/>
    </source>
</evidence>
<proteinExistence type="predicted"/>
<accession>F2HHX2</accession>
<dbReference type="RefSeq" id="XP_003239816.1">
    <property type="nucleotide sequence ID" value="XM_003239768.1"/>
</dbReference>
<sequence>MHIGYISIHQTAYVSGGVFQKNNHRLILYREKYLEIFNIQPLNGKIISCLILNFFFNFLFQNLFTIKNTHKNYLFFLDEIGCVTIIQIFNSGKLIRVDLVDLKKILKIKQFSCFQVALDKKNLIFLICNDYIYKFICRIKKNLELIPFVSNKVLIIKHYYIICYHVTCIVSHFTHTSNFVSIETIYNRPYDKFLVFYYINFLSKCIKRSIICKINDSSYILLPFPSTNKCQECILILCENFFVFINLHTLNLLFKDIPFRKIKKNTGQILI</sequence>
<dbReference type="GeneID" id="10447159"/>